<reference evidence="2 3" key="1">
    <citation type="submission" date="2024-12" db="EMBL/GenBank/DDBJ databases">
        <authorList>
            <person name="Li X."/>
            <person name="Zhang D."/>
        </authorList>
    </citation>
    <scope>NUCLEOTIDE SEQUENCE [LARGE SCALE GENOMIC DNA]</scope>
    <source>
        <strain evidence="2 3">JCM19602</strain>
    </source>
</reference>
<proteinExistence type="predicted"/>
<accession>A0ABW8VPM1</accession>
<evidence type="ECO:0000313" key="2">
    <source>
        <dbReference type="EMBL" id="MFL8936971.1"/>
    </source>
</evidence>
<name>A0ABW8VPM1_9BACI</name>
<feature type="compositionally biased region" description="Basic and acidic residues" evidence="1">
    <location>
        <begin position="24"/>
        <end position="38"/>
    </location>
</feature>
<evidence type="ECO:0000313" key="3">
    <source>
        <dbReference type="Proteomes" id="UP001628668"/>
    </source>
</evidence>
<protein>
    <submittedName>
        <fullName evidence="2">Uncharacterized protein</fullName>
    </submittedName>
</protein>
<dbReference type="Proteomes" id="UP001628668">
    <property type="component" value="Unassembled WGS sequence"/>
</dbReference>
<organism evidence="2 3">
    <name type="scientific">Rossellomorea oryzaecorticis</name>
    <dbReference type="NCBI Taxonomy" id="1396505"/>
    <lineage>
        <taxon>Bacteria</taxon>
        <taxon>Bacillati</taxon>
        <taxon>Bacillota</taxon>
        <taxon>Bacilli</taxon>
        <taxon>Bacillales</taxon>
        <taxon>Bacillaceae</taxon>
        <taxon>Rossellomorea</taxon>
    </lineage>
</organism>
<comment type="caution">
    <text evidence="2">The sequence shown here is derived from an EMBL/GenBank/DDBJ whole genome shotgun (WGS) entry which is preliminary data.</text>
</comment>
<feature type="region of interest" description="Disordered" evidence="1">
    <location>
        <begin position="24"/>
        <end position="46"/>
    </location>
</feature>
<dbReference type="EMBL" id="JBJOSA010000006">
    <property type="protein sequence ID" value="MFL8936971.1"/>
    <property type="molecule type" value="Genomic_DNA"/>
</dbReference>
<dbReference type="RefSeq" id="WP_411159470.1">
    <property type="nucleotide sequence ID" value="NZ_JBJOSA010000006.1"/>
</dbReference>
<evidence type="ECO:0000256" key="1">
    <source>
        <dbReference type="SAM" id="MobiDB-lite"/>
    </source>
</evidence>
<gene>
    <name evidence="2" type="ORF">ACKA06_09245</name>
</gene>
<sequence>MKNGSLNIDRSFPLQAFAFRGEEVEPPRRSTYGLEKRKGFGQRRVA</sequence>
<keyword evidence="3" id="KW-1185">Reference proteome</keyword>